<keyword evidence="1" id="KW-0732">Signal</keyword>
<name>Q9BMH3_ICHMU</name>
<dbReference type="AlphaFoldDB" id="Q9BMH3"/>
<dbReference type="SMART" id="SM01411">
    <property type="entry name" value="Ephrin_rec_like"/>
    <property type="match status" value="5"/>
</dbReference>
<accession>Q9BMH3</accession>
<dbReference type="InterPro" id="IPR009030">
    <property type="entry name" value="Growth_fac_rcpt_cys_sf"/>
</dbReference>
<proteinExistence type="predicted"/>
<evidence type="ECO:0000313" key="2">
    <source>
        <dbReference type="EMBL" id="AAK01661.1"/>
    </source>
</evidence>
<feature type="chain" id="PRO_5004324225" evidence="1">
    <location>
        <begin position="21"/>
        <end position="468"/>
    </location>
</feature>
<dbReference type="Gene3D" id="2.10.50.10">
    <property type="entry name" value="Tumor Necrosis Factor Receptor, subunit A, domain 2"/>
    <property type="match status" value="1"/>
</dbReference>
<sequence length="468" mass="48281">MKNNILVILIISLFINQIKSANCPVGTETNTAGQVDDLGTPANCVNCQKNFYYNNAAAFVPGASTCTPCPQKKDAGAQPNPPATANLVTQCNVKCPAGTAIAGGATDYAAIITECVNCRINFYNENAPNFNAGASTCTACPVNRVGGALTAGNAATIVAQCNVACPTGTALDDGVTTDYVRSFTECVKCRLNFYYNGNNGNTPFNPGKSQCTPCPAIKPANVAQATLGNDATITAQCNVACPDGTISAAGVNNWVAQNTECTNCAPNFYNNNAPNFNPGNSTCLPCPANKDYGAEATAGGAATLAKQCNIACPDGTAIASGATNYVILQTECLNCAANFYFDGNNFQAGSSRCKACPANKVQGAVATAGGTATLIAQCALECPAGTVLTDGTTSTYKQAASECVKCAANFYTTKQTDWVAGIDTCTSCNKKLTSGAEANLPESAKKNIQCDFANFLSISLLLISYYLL</sequence>
<gene>
    <name evidence="2" type="primary">IAG52A</name>
</gene>
<protein>
    <submittedName>
        <fullName evidence="2">Immobilization antigen isoform</fullName>
    </submittedName>
</protein>
<dbReference type="EMBL" id="AF324424">
    <property type="protein sequence ID" value="AAK01661.1"/>
    <property type="molecule type" value="Genomic_DNA"/>
</dbReference>
<dbReference type="SUPFAM" id="SSF57184">
    <property type="entry name" value="Growth factor receptor domain"/>
    <property type="match status" value="2"/>
</dbReference>
<organism evidence="2">
    <name type="scientific">Ichthyophthirius multifiliis</name>
    <name type="common">White spot disease agent</name>
    <name type="synonym">Ich</name>
    <dbReference type="NCBI Taxonomy" id="5932"/>
    <lineage>
        <taxon>Eukaryota</taxon>
        <taxon>Sar</taxon>
        <taxon>Alveolata</taxon>
        <taxon>Ciliophora</taxon>
        <taxon>Intramacronucleata</taxon>
        <taxon>Oligohymenophorea</taxon>
        <taxon>Hymenostomatida</taxon>
        <taxon>Ophryoglenina</taxon>
        <taxon>Ichthyophthirius</taxon>
    </lineage>
</organism>
<reference evidence="2" key="1">
    <citation type="journal article" date="2002" name="Mol. Biochem. Parasitol.">
        <title>Variation in primary sequence and tandem repeat copy number among i-antigens of Ichthyophthirius multifiliis.</title>
        <authorList>
            <person name="Lin Y."/>
            <person name="Lin T.L."/>
            <person name="Wang C.C."/>
            <person name="Wang X."/>
            <person name="Stieger K."/>
            <person name="Klopfleisch R."/>
            <person name="Clark T.G."/>
        </authorList>
    </citation>
    <scope>NUCLEOTIDE SEQUENCE</scope>
</reference>
<evidence type="ECO:0000256" key="1">
    <source>
        <dbReference type="SAM" id="SignalP"/>
    </source>
</evidence>
<feature type="signal peptide" evidence="1">
    <location>
        <begin position="1"/>
        <end position="20"/>
    </location>
</feature>